<feature type="transmembrane region" description="Helical" evidence="7">
    <location>
        <begin position="21"/>
        <end position="39"/>
    </location>
</feature>
<proteinExistence type="inferred from homology"/>
<keyword evidence="3 7" id="KW-0812">Transmembrane</keyword>
<feature type="transmembrane region" description="Helical" evidence="7">
    <location>
        <begin position="259"/>
        <end position="279"/>
    </location>
</feature>
<feature type="transmembrane region" description="Helical" evidence="7">
    <location>
        <begin position="741"/>
        <end position="765"/>
    </location>
</feature>
<keyword evidence="2" id="KW-1003">Cell membrane</keyword>
<dbReference type="GO" id="GO:0005886">
    <property type="term" value="C:plasma membrane"/>
    <property type="evidence" value="ECO:0007669"/>
    <property type="project" value="UniProtKB-SubCell"/>
</dbReference>
<evidence type="ECO:0000256" key="2">
    <source>
        <dbReference type="ARBA" id="ARBA00022475"/>
    </source>
</evidence>
<feature type="transmembrane region" description="Helical" evidence="7">
    <location>
        <begin position="311"/>
        <end position="333"/>
    </location>
</feature>
<feature type="transmembrane region" description="Helical" evidence="7">
    <location>
        <begin position="429"/>
        <end position="450"/>
    </location>
</feature>
<dbReference type="InterPro" id="IPR003838">
    <property type="entry name" value="ABC3_permease_C"/>
</dbReference>
<evidence type="ECO:0000256" key="6">
    <source>
        <dbReference type="ARBA" id="ARBA00038076"/>
    </source>
</evidence>
<dbReference type="eggNOG" id="COG0577">
    <property type="taxonomic scope" value="Bacteria"/>
</dbReference>
<feature type="transmembrane region" description="Helical" evidence="7">
    <location>
        <begin position="353"/>
        <end position="375"/>
    </location>
</feature>
<dbReference type="Pfam" id="PF02687">
    <property type="entry name" value="FtsX"/>
    <property type="match status" value="2"/>
</dbReference>
<feature type="transmembrane region" description="Helical" evidence="7">
    <location>
        <begin position="647"/>
        <end position="671"/>
    </location>
</feature>
<evidence type="ECO:0000256" key="7">
    <source>
        <dbReference type="SAM" id="Phobius"/>
    </source>
</evidence>
<protein>
    <recommendedName>
        <fullName evidence="8">ABC3 transporter permease C-terminal domain-containing protein</fullName>
    </recommendedName>
</protein>
<gene>
    <name evidence="9" type="ORF">CD29_13410</name>
</gene>
<accession>A0A0A3HZ79</accession>
<keyword evidence="5 7" id="KW-0472">Membrane</keyword>
<evidence type="ECO:0000256" key="3">
    <source>
        <dbReference type="ARBA" id="ARBA00022692"/>
    </source>
</evidence>
<comment type="similarity">
    <text evidence="6">Belongs to the ABC-4 integral membrane protein family.</text>
</comment>
<evidence type="ECO:0000256" key="1">
    <source>
        <dbReference type="ARBA" id="ARBA00004651"/>
    </source>
</evidence>
<reference evidence="9 10" key="1">
    <citation type="submission" date="2014-02" db="EMBL/GenBank/DDBJ databases">
        <title>Draft genome sequence of Lysinibacillus manganicus DSM 26584T.</title>
        <authorList>
            <person name="Zhang F."/>
            <person name="Wang G."/>
            <person name="Zhang L."/>
        </authorList>
    </citation>
    <scope>NUCLEOTIDE SEQUENCE [LARGE SCALE GENOMIC DNA]</scope>
    <source>
        <strain evidence="9 10">DSM 26584</strain>
    </source>
</reference>
<evidence type="ECO:0000313" key="10">
    <source>
        <dbReference type="Proteomes" id="UP000030416"/>
    </source>
</evidence>
<feature type="domain" description="ABC3 transporter permease C-terminal" evidence="8">
    <location>
        <begin position="654"/>
        <end position="773"/>
    </location>
</feature>
<dbReference type="GO" id="GO:0022857">
    <property type="term" value="F:transmembrane transporter activity"/>
    <property type="evidence" value="ECO:0007669"/>
    <property type="project" value="TreeGrafter"/>
</dbReference>
<evidence type="ECO:0000256" key="4">
    <source>
        <dbReference type="ARBA" id="ARBA00022989"/>
    </source>
</evidence>
<dbReference type="PANTHER" id="PTHR30572">
    <property type="entry name" value="MEMBRANE COMPONENT OF TRANSPORTER-RELATED"/>
    <property type="match status" value="1"/>
</dbReference>
<comment type="subcellular location">
    <subcellularLocation>
        <location evidence="1">Cell membrane</location>
        <topology evidence="1">Multi-pass membrane protein</topology>
    </subcellularLocation>
</comment>
<evidence type="ECO:0000259" key="8">
    <source>
        <dbReference type="Pfam" id="PF02687"/>
    </source>
</evidence>
<dbReference type="STRING" id="1384049.CD29_13410"/>
<sequence length="780" mass="86837">MKITKLALANIKKSKSATISLLIFIMIAALLLNTGLMVITQISSFFDNKVEQLEDPHVTFVMDEATYDTSKEEYARSYPGVTKVETEELINMDIAKFDFGGAELSVNIVIFNANEQREIGQLKLIEKLGTSSENDIYVPYSFKTNAGYELGEQLTINYKNHDYNYKIAGFLETTMMGTNNIGVIKFMLPEIAYSNLKDELDTQSDAIIISAIMEDLTQSAKFKNNFINKYQRLTEESNSYIWGLDFELVKGVNTLTVNMVATILVAFAIIIVLVSLIVIRFRVTNSIEDGMANIGVLKAIGYTSRQILSSIILQFIIIALSGSVIGIALSYVLMPIFGGIISTLSGLIWIQTFDLIINLISMFLVAFSVLVVSLLSAYRVRKIVPVAALRGGLLTHNFKRNHLPLEKAKGGLHFLLATKSTIANAKQNLMILLIIIALTFASIFSVVLYYNVATDKTAFINLFGSEPANVYIVVKSETDTEVLINDIEQMDHVRKVNILDMIKTEIDDHTVYTNITKQYDELENNIVYEGRQPKYDNEISISWIVSNQINKGIGDTVEVKYGSEASDYIITGLSQAMGNGGTVAALTMEGIQTLYSDYKGWILYVYLDGIANKDFIKNLQEQYGDQIVEVLDIDENIESQTGMYTSAVFAVMVMVFIITVLVVVMILYLVIKTMIIKRKKEFGVMKAIGYSTIQLMNQISISFLPVIITGVAVGGVLGYYFTNPMLSVLLSSAGVKRLEFIIHLPSILILCIGILILSYIVIILVSRRIKNISAYGLISE</sequence>
<evidence type="ECO:0000313" key="9">
    <source>
        <dbReference type="EMBL" id="KGR77881.1"/>
    </source>
</evidence>
<evidence type="ECO:0000256" key="5">
    <source>
        <dbReference type="ARBA" id="ARBA00023136"/>
    </source>
</evidence>
<name>A0A0A3HZ79_9BACL</name>
<organism evidence="9 10">
    <name type="scientific">Ureibacillus manganicus DSM 26584</name>
    <dbReference type="NCBI Taxonomy" id="1384049"/>
    <lineage>
        <taxon>Bacteria</taxon>
        <taxon>Bacillati</taxon>
        <taxon>Bacillota</taxon>
        <taxon>Bacilli</taxon>
        <taxon>Bacillales</taxon>
        <taxon>Caryophanaceae</taxon>
        <taxon>Ureibacillus</taxon>
    </lineage>
</organism>
<keyword evidence="4 7" id="KW-1133">Transmembrane helix</keyword>
<dbReference type="InterPro" id="IPR050250">
    <property type="entry name" value="Macrolide_Exporter_MacB"/>
</dbReference>
<dbReference type="EMBL" id="JPVN01000015">
    <property type="protein sequence ID" value="KGR77881.1"/>
    <property type="molecule type" value="Genomic_DNA"/>
</dbReference>
<keyword evidence="10" id="KW-1185">Reference proteome</keyword>
<dbReference type="AlphaFoldDB" id="A0A0A3HZ79"/>
<dbReference type="RefSeq" id="WP_036187524.1">
    <property type="nucleotide sequence ID" value="NZ_AVDA01000015.1"/>
</dbReference>
<dbReference type="PANTHER" id="PTHR30572:SF4">
    <property type="entry name" value="ABC TRANSPORTER PERMEASE YTRF"/>
    <property type="match status" value="1"/>
</dbReference>
<dbReference type="Proteomes" id="UP000030416">
    <property type="component" value="Unassembled WGS sequence"/>
</dbReference>
<feature type="transmembrane region" description="Helical" evidence="7">
    <location>
        <begin position="701"/>
        <end position="721"/>
    </location>
</feature>
<feature type="domain" description="ABC3 transporter permease C-terminal" evidence="8">
    <location>
        <begin position="266"/>
        <end position="384"/>
    </location>
</feature>
<comment type="caution">
    <text evidence="9">The sequence shown here is derived from an EMBL/GenBank/DDBJ whole genome shotgun (WGS) entry which is preliminary data.</text>
</comment>